<evidence type="ECO:0000313" key="1">
    <source>
        <dbReference type="EMBL" id="UQT60689.1"/>
    </source>
</evidence>
<accession>A0ABY4Q4V8</accession>
<sequence length="222" mass="23799">MSAFPRSPRLLKGALIGMDPANPLASVIVFQYNPERMTRRLDARTTRGGTGGDAAGARAEPFRLTGAPRETITLNVEIDAADQLEKADPLATASGISPTLSALEMLLYPKSAVVVANTVLAELGFTEIIPPQAPLTVFVWGPQRVLPVRLSGFTITEEAYDTALNPLLAKVDLTLDVLSYSDLKRSDPGYTLFLAHQIAKEISATANVTRAAQNLAPFLKNV</sequence>
<dbReference type="EMBL" id="CP097289">
    <property type="protein sequence ID" value="UQT60689.1"/>
    <property type="molecule type" value="Genomic_DNA"/>
</dbReference>
<evidence type="ECO:0000313" key="2">
    <source>
        <dbReference type="Proteomes" id="UP000829992"/>
    </source>
</evidence>
<organism evidence="1 2">
    <name type="scientific">Streptomyces durmitorensis</name>
    <dbReference type="NCBI Taxonomy" id="319947"/>
    <lineage>
        <taxon>Bacteria</taxon>
        <taxon>Bacillati</taxon>
        <taxon>Actinomycetota</taxon>
        <taxon>Actinomycetes</taxon>
        <taxon>Kitasatosporales</taxon>
        <taxon>Streptomycetaceae</taxon>
        <taxon>Streptomyces</taxon>
    </lineage>
</organism>
<dbReference type="RefSeq" id="WP_249592022.1">
    <property type="nucleotide sequence ID" value="NZ_BAAAQL010000018.1"/>
</dbReference>
<keyword evidence="2" id="KW-1185">Reference proteome</keyword>
<reference evidence="1 2" key="1">
    <citation type="submission" date="2022-05" db="EMBL/GenBank/DDBJ databases">
        <authorList>
            <person name="Zhou X."/>
            <person name="Li K."/>
            <person name="Man Y."/>
        </authorList>
    </citation>
    <scope>NUCLEOTIDE SEQUENCE [LARGE SCALE GENOMIC DNA]</scope>
    <source>
        <strain evidence="1 2">MS405</strain>
    </source>
</reference>
<proteinExistence type="predicted"/>
<protein>
    <submittedName>
        <fullName evidence="1">Uncharacterized protein</fullName>
    </submittedName>
</protein>
<dbReference type="Proteomes" id="UP000829992">
    <property type="component" value="Chromosome"/>
</dbReference>
<gene>
    <name evidence="1" type="ORF">M4V62_39575</name>
</gene>
<name>A0ABY4Q4V8_9ACTN</name>